<dbReference type="GO" id="GO:0016705">
    <property type="term" value="F:oxidoreductase activity, acting on paired donors, with incorporation or reduction of molecular oxygen"/>
    <property type="evidence" value="ECO:0007669"/>
    <property type="project" value="InterPro"/>
</dbReference>
<keyword evidence="5 7" id="KW-0408">Iron</keyword>
<reference evidence="9" key="1">
    <citation type="journal article" date="2018" name="J. Proteomics">
        <title>Exploring the molecular complexity of Triatoma dimidiata sialome.</title>
        <authorList>
            <person name="Santiago P.B."/>
            <person name="de Araujo C.N."/>
            <person name="Charneau S."/>
            <person name="Bastos I.M.D."/>
            <person name="Assumpcao T.C.F."/>
            <person name="Queiroz R.M.L."/>
            <person name="Praca Y.R."/>
            <person name="Cordeiro T.M."/>
            <person name="Garcia C.H.S."/>
            <person name="da Silva I.G."/>
            <person name="Raiol T."/>
            <person name="Motta F.N."/>
            <person name="de Araujo Oliveira J.V."/>
            <person name="de Sousa M.V."/>
            <person name="Ribeiro J.M.C."/>
            <person name="de Santana J.M."/>
        </authorList>
    </citation>
    <scope>NUCLEOTIDE SEQUENCE</scope>
    <source>
        <strain evidence="9">Santander</strain>
        <tissue evidence="9">Salivary glands</tissue>
    </source>
</reference>
<evidence type="ECO:0000256" key="6">
    <source>
        <dbReference type="ARBA" id="ARBA00023033"/>
    </source>
</evidence>
<dbReference type="PRINTS" id="PR00463">
    <property type="entry name" value="EP450I"/>
</dbReference>
<dbReference type="Pfam" id="PF00067">
    <property type="entry name" value="p450"/>
    <property type="match status" value="1"/>
</dbReference>
<proteinExistence type="inferred from homology"/>
<evidence type="ECO:0000256" key="1">
    <source>
        <dbReference type="ARBA" id="ARBA00001971"/>
    </source>
</evidence>
<keyword evidence="6 8" id="KW-0503">Monooxygenase</keyword>
<dbReference type="CDD" id="cd20617">
    <property type="entry name" value="CYP1_2-like"/>
    <property type="match status" value="1"/>
</dbReference>
<comment type="cofactor">
    <cofactor evidence="1 7">
        <name>heme</name>
        <dbReference type="ChEBI" id="CHEBI:30413"/>
    </cofactor>
</comment>
<name>A0A0V0G3J2_TRIDM</name>
<dbReference type="AlphaFoldDB" id="A0A0V0G3J2"/>
<evidence type="ECO:0000256" key="2">
    <source>
        <dbReference type="ARBA" id="ARBA00010617"/>
    </source>
</evidence>
<dbReference type="GO" id="GO:0004497">
    <property type="term" value="F:monooxygenase activity"/>
    <property type="evidence" value="ECO:0007669"/>
    <property type="project" value="UniProtKB-KW"/>
</dbReference>
<evidence type="ECO:0000256" key="8">
    <source>
        <dbReference type="RuleBase" id="RU000461"/>
    </source>
</evidence>
<keyword evidence="3 7" id="KW-0479">Metal-binding</keyword>
<dbReference type="Gene3D" id="1.10.630.10">
    <property type="entry name" value="Cytochrome P450"/>
    <property type="match status" value="1"/>
</dbReference>
<dbReference type="GO" id="GO:0005506">
    <property type="term" value="F:iron ion binding"/>
    <property type="evidence" value="ECO:0007669"/>
    <property type="project" value="InterPro"/>
</dbReference>
<evidence type="ECO:0000256" key="3">
    <source>
        <dbReference type="ARBA" id="ARBA00022723"/>
    </source>
</evidence>
<keyword evidence="7 8" id="KW-0349">Heme</keyword>
<sequence length="497" mass="56429">MEGIYLSSASYLLLAALALIMLAVVGDLCRRKFKTSGSTSTTGIKAPGPRPWPLIGSLHLLGGYDVPYKAFDVLSAKYGPVFSIKLGQVQCLVVSSLEYIREVLVTKGDHFDGRPNFTRYHQLFSGNKQNSLAFSDWSEMQKTRREMLRDHTFPRAFTARFQQLDTLLNEELLGLCTVLRDGVTDIKPLLLQSCANVFMAYFCSVKFSSDDEDFVKMVRNFDEIFFEVNQGYAADFLPWLLPLHSKNLTRLRKWSHEIREFMETRVINKRLDSWINGQEQEDYVDALIDHVKSPNATMSLETALFALEDIVGGHSAVANLIVKILGFIAFLPDIQKRIQDEVDAVSCGKDITLADRTHMPYTEAVVLEAIRHISSPIVPHVANQTSTVAGYKVEKDTLIFLNNYTLNMSTELWTEPEKFAPERFLSEDGRLIKPEHFLPFGGGRRSCMGYKMTQFVSFATLATILQRFTILPLEYCKVPLGNLALPYETMKFRFHPR</sequence>
<keyword evidence="4 8" id="KW-0560">Oxidoreductase</keyword>
<evidence type="ECO:0000256" key="7">
    <source>
        <dbReference type="PIRSR" id="PIRSR602401-1"/>
    </source>
</evidence>
<dbReference type="InterPro" id="IPR017972">
    <property type="entry name" value="Cyt_P450_CS"/>
</dbReference>
<comment type="similarity">
    <text evidence="2 8">Belongs to the cytochrome P450 family.</text>
</comment>
<evidence type="ECO:0000256" key="4">
    <source>
        <dbReference type="ARBA" id="ARBA00023002"/>
    </source>
</evidence>
<protein>
    <submittedName>
        <fullName evidence="9">Putative cytochrome p450 307a1-like protein</fullName>
    </submittedName>
</protein>
<accession>A0A0V0G3J2</accession>
<feature type="binding site" description="axial binding residue" evidence="7">
    <location>
        <position position="447"/>
    </location>
    <ligand>
        <name>heme</name>
        <dbReference type="ChEBI" id="CHEBI:30413"/>
    </ligand>
    <ligandPart>
        <name>Fe</name>
        <dbReference type="ChEBI" id="CHEBI:18248"/>
    </ligandPart>
</feature>
<evidence type="ECO:0000256" key="5">
    <source>
        <dbReference type="ARBA" id="ARBA00023004"/>
    </source>
</evidence>
<organism evidence="9">
    <name type="scientific">Triatoma dimidiata</name>
    <name type="common">Kissing bug</name>
    <name type="synonym">Meccus dimidiatus</name>
    <dbReference type="NCBI Taxonomy" id="72491"/>
    <lineage>
        <taxon>Eukaryota</taxon>
        <taxon>Metazoa</taxon>
        <taxon>Ecdysozoa</taxon>
        <taxon>Arthropoda</taxon>
        <taxon>Hexapoda</taxon>
        <taxon>Insecta</taxon>
        <taxon>Pterygota</taxon>
        <taxon>Neoptera</taxon>
        <taxon>Paraneoptera</taxon>
        <taxon>Hemiptera</taxon>
        <taxon>Heteroptera</taxon>
        <taxon>Panheteroptera</taxon>
        <taxon>Cimicomorpha</taxon>
        <taxon>Reduviidae</taxon>
        <taxon>Triatominae</taxon>
        <taxon>Triatoma</taxon>
    </lineage>
</organism>
<dbReference type="PROSITE" id="PS00086">
    <property type="entry name" value="CYTOCHROME_P450"/>
    <property type="match status" value="1"/>
</dbReference>
<dbReference type="InterPro" id="IPR002401">
    <property type="entry name" value="Cyt_P450_E_grp-I"/>
</dbReference>
<dbReference type="GO" id="GO:0020037">
    <property type="term" value="F:heme binding"/>
    <property type="evidence" value="ECO:0007669"/>
    <property type="project" value="InterPro"/>
</dbReference>
<dbReference type="InterPro" id="IPR036396">
    <property type="entry name" value="Cyt_P450_sf"/>
</dbReference>
<evidence type="ECO:0000313" key="9">
    <source>
        <dbReference type="EMBL" id="JAP02640.1"/>
    </source>
</evidence>
<dbReference type="InterPro" id="IPR001128">
    <property type="entry name" value="Cyt_P450"/>
</dbReference>
<dbReference type="PANTHER" id="PTHR24303">
    <property type="entry name" value="HEME-BINDING MONOOXYGENASE FAMILY"/>
    <property type="match status" value="1"/>
</dbReference>
<dbReference type="PANTHER" id="PTHR24303:SF27">
    <property type="entry name" value="CYTOCHROME P450 307B1"/>
    <property type="match status" value="1"/>
</dbReference>
<dbReference type="SUPFAM" id="SSF48264">
    <property type="entry name" value="Cytochrome P450"/>
    <property type="match status" value="1"/>
</dbReference>
<dbReference type="EMBL" id="GECL01003484">
    <property type="protein sequence ID" value="JAP02640.1"/>
    <property type="molecule type" value="Transcribed_RNA"/>
</dbReference>